<evidence type="ECO:0000256" key="1">
    <source>
        <dbReference type="ARBA" id="ARBA00007949"/>
    </source>
</evidence>
<dbReference type="STRING" id="282301.A0A267GZC1"/>
<dbReference type="InterPro" id="IPR022122">
    <property type="entry name" value="DUF3657"/>
</dbReference>
<feature type="region of interest" description="Disordered" evidence="2">
    <location>
        <begin position="678"/>
        <end position="715"/>
    </location>
</feature>
<evidence type="ECO:0000256" key="2">
    <source>
        <dbReference type="SAM" id="MobiDB-lite"/>
    </source>
</evidence>
<protein>
    <recommendedName>
        <fullName evidence="3">DUF676 domain-containing protein</fullName>
    </recommendedName>
</protein>
<accession>A0A267GZC1</accession>
<dbReference type="OrthoDB" id="273452at2759"/>
<sequence>CQLLIMSVLQSSINILIELDRFHNIDLYRRGYYEIRCGIKQNGQSPRLTGPIGCRLYRSTPLSNSACSEYGVEAAYVDATACGAAGGASVSASTLSLASTASAAAGNSSTTAAGQSGAAASASSSSSNNGFRCAAVSKLVQVMYKDQLSPLEDAFLFRVDCLVDPECPLDSLSALSVSLLVELWFTDEENSDTIRPALKLVSSRELRVTMDPTRGFHCYVPCIFDYYYLSCVEVMVHACLTGFGTVKLRGSHSGTNLAKQASAENFSSLTSLNVQNPEDSLSALQDILVGKNQSVQQRRKLVLTVHNNVCHLLLSAYESLQASLKQAIDLLPPMQQMQLDKNIRKLVKRENQVDCSSRLASLSEQIHSCQGDEELLRLATGHMTALVTDLQLLWERFISTACLQESVIDQCARQYHAMRVRRFAEGYFRTEKLVGDLFRLQDASPYESLAQLIRTSAYYSQLAQLPLHCPELDGDPATMPLIFEDVYPPHSGQPEPDPLAVPAPQAAETGSPQQPRLEQTQSATDGSSSSPSQNASAGASSMSTSTPAQQQRQNLPPPPPPPRITCMPAQRALSSNLRSLSGHEAPPEQANSEHAQLIGYRKLVNGDSSTTAANSTGVSVAHDSLTGPGSNNASLLTVSGGAGSGRGLGTLSTACSLPDLHQVASGCGSGELSGTGCLADQDRDGDDDDADVIVSGGRGGAAAPGSTRSSGREESVMEALYGFQRQQQRGLDVPPPPPPPAAAAGSLHSHQQSVHLSHAKSMSDLKLSKLVSAFSETTLANVQRKEAMKREMALTQLDSILHLYSDFRLSALASTDPPFRDLPDLGSGGGSSGRHLVVCAHGLEGNSGDLRLVRVYLTMALPNERFDFLMSDRNQLDTYADIKQMRNNLVEELLAHLSAASRQPTHISFIGHSLGTIIIRAAVSDSRLAHLRSKFHTFLSLSGPHLGALYNTSNLVNAGMWFIQKMKKSGSILQLKLKDNSDQRQTYLYELSSASGLDSFANVLLVSSPQDRYVPYHSSRVELASRALKDTGQMSAVYMEMVSNLLQRLSKVLTVRYDVHHCFPSSTNSLIGRAAHIAVLDSEVFLDKFISVSAAKYFSTVGLDSR</sequence>
<feature type="compositionally biased region" description="Low complexity" evidence="2">
    <location>
        <begin position="742"/>
        <end position="756"/>
    </location>
</feature>
<comment type="caution">
    <text evidence="4">The sequence shown here is derived from an EMBL/GenBank/DDBJ whole genome shotgun (WGS) entry which is preliminary data.</text>
</comment>
<dbReference type="PANTHER" id="PTHR12482:SF5">
    <property type="entry name" value="DUF676 DOMAIN-CONTAINING PROTEIN"/>
    <property type="match status" value="1"/>
</dbReference>
<dbReference type="InterPro" id="IPR007751">
    <property type="entry name" value="DUF676_lipase-like"/>
</dbReference>
<dbReference type="InterPro" id="IPR029058">
    <property type="entry name" value="AB_hydrolase_fold"/>
</dbReference>
<evidence type="ECO:0000313" key="4">
    <source>
        <dbReference type="EMBL" id="PAA90629.1"/>
    </source>
</evidence>
<dbReference type="SUPFAM" id="SSF53474">
    <property type="entry name" value="alpha/beta-Hydrolases"/>
    <property type="match status" value="1"/>
</dbReference>
<evidence type="ECO:0000313" key="5">
    <source>
        <dbReference type="Proteomes" id="UP000215902"/>
    </source>
</evidence>
<proteinExistence type="inferred from homology"/>
<feature type="compositionally biased region" description="Polar residues" evidence="2">
    <location>
        <begin position="508"/>
        <end position="526"/>
    </location>
</feature>
<organism evidence="4 5">
    <name type="scientific">Macrostomum lignano</name>
    <dbReference type="NCBI Taxonomy" id="282301"/>
    <lineage>
        <taxon>Eukaryota</taxon>
        <taxon>Metazoa</taxon>
        <taxon>Spiralia</taxon>
        <taxon>Lophotrochozoa</taxon>
        <taxon>Platyhelminthes</taxon>
        <taxon>Rhabditophora</taxon>
        <taxon>Macrostomorpha</taxon>
        <taxon>Macrostomida</taxon>
        <taxon>Macrostomidae</taxon>
        <taxon>Macrostomum</taxon>
    </lineage>
</organism>
<dbReference type="PANTHER" id="PTHR12482">
    <property type="entry name" value="LIPASE ROG1-RELATED-RELATED"/>
    <property type="match status" value="1"/>
</dbReference>
<feature type="domain" description="DUF676" evidence="3">
    <location>
        <begin position="832"/>
        <end position="1018"/>
    </location>
</feature>
<comment type="similarity">
    <text evidence="1">Belongs to the FAM135 family.</text>
</comment>
<dbReference type="AlphaFoldDB" id="A0A267GZC1"/>
<dbReference type="InterPro" id="IPR044294">
    <property type="entry name" value="Lipase-like"/>
</dbReference>
<evidence type="ECO:0000259" key="3">
    <source>
        <dbReference type="Pfam" id="PF05057"/>
    </source>
</evidence>
<dbReference type="Pfam" id="PF05057">
    <property type="entry name" value="DUF676"/>
    <property type="match status" value="1"/>
</dbReference>
<feature type="region of interest" description="Disordered" evidence="2">
    <location>
        <begin position="727"/>
        <end position="759"/>
    </location>
</feature>
<reference evidence="4 5" key="1">
    <citation type="submission" date="2017-06" db="EMBL/GenBank/DDBJ databases">
        <title>A platform for efficient transgenesis in Macrostomum lignano, a flatworm model organism for stem cell research.</title>
        <authorList>
            <person name="Berezikov E."/>
        </authorList>
    </citation>
    <scope>NUCLEOTIDE SEQUENCE [LARGE SCALE GENOMIC DNA]</scope>
    <source>
        <strain evidence="4">DV1</strain>
        <tissue evidence="4">Whole organism</tissue>
    </source>
</reference>
<dbReference type="Pfam" id="PF12394">
    <property type="entry name" value="DUF3657"/>
    <property type="match status" value="1"/>
</dbReference>
<dbReference type="Gene3D" id="3.40.50.1820">
    <property type="entry name" value="alpha/beta hydrolase"/>
    <property type="match status" value="1"/>
</dbReference>
<dbReference type="EMBL" id="NIVC01000106">
    <property type="protein sequence ID" value="PAA90629.1"/>
    <property type="molecule type" value="Genomic_DNA"/>
</dbReference>
<dbReference type="Proteomes" id="UP000215902">
    <property type="component" value="Unassembled WGS sequence"/>
</dbReference>
<gene>
    <name evidence="4" type="ORF">BOX15_Mlig001885g1</name>
</gene>
<feature type="non-terminal residue" evidence="4">
    <location>
        <position position="1"/>
    </location>
</feature>
<feature type="region of interest" description="Disordered" evidence="2">
    <location>
        <begin position="480"/>
        <end position="567"/>
    </location>
</feature>
<name>A0A267GZC1_9PLAT</name>
<keyword evidence="5" id="KW-1185">Reference proteome</keyword>
<feature type="compositionally biased region" description="Low complexity" evidence="2">
    <location>
        <begin position="527"/>
        <end position="548"/>
    </location>
</feature>